<dbReference type="Gene3D" id="2.40.170.20">
    <property type="entry name" value="TonB-dependent receptor, beta-barrel domain"/>
    <property type="match status" value="1"/>
</dbReference>
<proteinExistence type="inferred from homology"/>
<dbReference type="Pfam" id="PF07715">
    <property type="entry name" value="Plug"/>
    <property type="match status" value="1"/>
</dbReference>
<evidence type="ECO:0000259" key="11">
    <source>
        <dbReference type="Pfam" id="PF00593"/>
    </source>
</evidence>
<keyword evidence="6 8" id="KW-0472">Membrane</keyword>
<keyword evidence="7 8" id="KW-0998">Cell outer membrane</keyword>
<feature type="domain" description="TonB-dependent receptor-like beta-barrel" evidence="11">
    <location>
        <begin position="408"/>
        <end position="1004"/>
    </location>
</feature>
<feature type="chain" id="PRO_5011984437" evidence="10">
    <location>
        <begin position="22"/>
        <end position="1051"/>
    </location>
</feature>
<dbReference type="Proteomes" id="UP000190897">
    <property type="component" value="Unassembled WGS sequence"/>
</dbReference>
<evidence type="ECO:0000313" key="13">
    <source>
        <dbReference type="EMBL" id="SKB94507.1"/>
    </source>
</evidence>
<evidence type="ECO:0000256" key="4">
    <source>
        <dbReference type="ARBA" id="ARBA00022692"/>
    </source>
</evidence>
<evidence type="ECO:0000313" key="14">
    <source>
        <dbReference type="Proteomes" id="UP000190897"/>
    </source>
</evidence>
<evidence type="ECO:0000256" key="6">
    <source>
        <dbReference type="ARBA" id="ARBA00023136"/>
    </source>
</evidence>
<keyword evidence="4 8" id="KW-0812">Transmembrane</keyword>
<evidence type="ECO:0000256" key="8">
    <source>
        <dbReference type="PROSITE-ProRule" id="PRU01360"/>
    </source>
</evidence>
<dbReference type="NCBIfam" id="TIGR04056">
    <property type="entry name" value="OMP_RagA_SusC"/>
    <property type="match status" value="1"/>
</dbReference>
<dbReference type="OrthoDB" id="9768177at2"/>
<gene>
    <name evidence="13" type="ORF">SAMN05660293_03102</name>
</gene>
<evidence type="ECO:0000259" key="12">
    <source>
        <dbReference type="Pfam" id="PF07715"/>
    </source>
</evidence>
<keyword evidence="10" id="KW-0732">Signal</keyword>
<dbReference type="Gene3D" id="2.60.40.1120">
    <property type="entry name" value="Carboxypeptidase-like, regulatory domain"/>
    <property type="match status" value="1"/>
</dbReference>
<dbReference type="RefSeq" id="WP_141110312.1">
    <property type="nucleotide sequence ID" value="NZ_FUZA01000003.1"/>
</dbReference>
<dbReference type="InterPro" id="IPR000531">
    <property type="entry name" value="Beta-barrel_TonB"/>
</dbReference>
<dbReference type="InterPro" id="IPR008969">
    <property type="entry name" value="CarboxyPept-like_regulatory"/>
</dbReference>
<evidence type="ECO:0000256" key="10">
    <source>
        <dbReference type="SAM" id="SignalP"/>
    </source>
</evidence>
<dbReference type="InterPro" id="IPR023996">
    <property type="entry name" value="TonB-dep_OMP_SusC/RagA"/>
</dbReference>
<dbReference type="Pfam" id="PF00593">
    <property type="entry name" value="TonB_dep_Rec_b-barrel"/>
    <property type="match status" value="1"/>
</dbReference>
<organism evidence="13 14">
    <name type="scientific">Dyadobacter psychrophilus</name>
    <dbReference type="NCBI Taxonomy" id="651661"/>
    <lineage>
        <taxon>Bacteria</taxon>
        <taxon>Pseudomonadati</taxon>
        <taxon>Bacteroidota</taxon>
        <taxon>Cytophagia</taxon>
        <taxon>Cytophagales</taxon>
        <taxon>Spirosomataceae</taxon>
        <taxon>Dyadobacter</taxon>
    </lineage>
</organism>
<dbReference type="InterPro" id="IPR039426">
    <property type="entry name" value="TonB-dep_rcpt-like"/>
</dbReference>
<evidence type="ECO:0000256" key="7">
    <source>
        <dbReference type="ARBA" id="ARBA00023237"/>
    </source>
</evidence>
<evidence type="ECO:0000256" key="9">
    <source>
        <dbReference type="RuleBase" id="RU003357"/>
    </source>
</evidence>
<keyword evidence="14" id="KW-1185">Reference proteome</keyword>
<dbReference type="InterPro" id="IPR036942">
    <property type="entry name" value="Beta-barrel_TonB_sf"/>
</dbReference>
<evidence type="ECO:0000256" key="5">
    <source>
        <dbReference type="ARBA" id="ARBA00023077"/>
    </source>
</evidence>
<evidence type="ECO:0000256" key="3">
    <source>
        <dbReference type="ARBA" id="ARBA00022452"/>
    </source>
</evidence>
<name>A0A1T5FEG4_9BACT</name>
<dbReference type="PROSITE" id="PS52016">
    <property type="entry name" value="TONB_DEPENDENT_REC_3"/>
    <property type="match status" value="1"/>
</dbReference>
<feature type="domain" description="TonB-dependent receptor plug" evidence="12">
    <location>
        <begin position="117"/>
        <end position="224"/>
    </location>
</feature>
<keyword evidence="3 8" id="KW-1134">Transmembrane beta strand</keyword>
<sequence>MRKNLLTLLGGVLLLCSQAFAQSREVTGKVTSKDDGSLLPGVSIRIAGTNTGTLTDDQGEYSINARPEQTLVFSFVGFLNQELKAPASGKLDVVMTLDELALNEVVITAGGLTAQRRELGNQSTTVKAQDIVQGKPISVAASLAGRVPGLLVMGVSSGVNPNYRLVLRGNRSLTGNNQALVVIDNIISTNDILGNLNPEDIEDIQVLNGAGAAALYGSDASNGALIVTTKKGKSGITQFRVSNTTTLEKVSFLPQLQNGFGSGTTPDDVPTYTPYENQQYGPAFDGSMVNIGKPLQDGSIQSVPYSSQDFREKFWNTGVANQTDLSVTSGDEKGTFYLSAQYFDQKSTVPYEKYKRYSVRANVVRHIYKNLTASFNTNFIAGRTNQSSVTGSAYENLLMSPGQVDVTKYEDWRNNPFANPNGYFNEYYHNPYFTLSNNRWDQRNDYLQGNLELKWNPLKPLTFTYRVGMSGRNLSGKVYTNKFTFTDYTKSISGSSKTDIAGQVVDYAGYTTQFVNDFLAEFRTNLTPNFNLNVALGTTVRENATKAMGVIANGLVIDGLYNVGNSLNPPIANEGNYKARQIGVYGEARLGFKEFLYLHVTARNDWRSILAKENRSFFYPSADISFIASDAIPGLSNSEFLESLKFRAGYSQVGQVNLGNNRDFGPIPLNNLGAYSLNSTFSQGFGYPFTSGAGFVLDNTLVSANLKPEITTGIEGGIDFEFRPWSIGGGVTYYKTNTVDQTITVLIPNSTGYGSLRTNIGEVENKGIEATLHITPIETASGLKVDLSANYTYNQNKVISLSAQSNELSIGTSGSAARVIAKVGQPFPLLQVTDYNRDDQGRIIVDAKTGYPSTNGTFKDVGITNPPHILGINGGITFKKLRLNLLFEYRNGHYIFNSVSGGFDFSGAGVRTGWFNRDRFVIPNSSYLNAEGEYVENTNIAVRSGGADFWTDGTRNTNIGQNFTNSAGFWKLREASISYELPAGLLDKTKVIKGASISIQGRNLFIWAPKSNLYTDPEYSSLGADNNAIGFTSLGQTPPARYFGGTLSLTF</sequence>
<evidence type="ECO:0000256" key="1">
    <source>
        <dbReference type="ARBA" id="ARBA00004571"/>
    </source>
</evidence>
<reference evidence="14" key="1">
    <citation type="submission" date="2017-02" db="EMBL/GenBank/DDBJ databases">
        <authorList>
            <person name="Varghese N."/>
            <person name="Submissions S."/>
        </authorList>
    </citation>
    <scope>NUCLEOTIDE SEQUENCE [LARGE SCALE GENOMIC DNA]</scope>
    <source>
        <strain evidence="14">DSM 22270</strain>
    </source>
</reference>
<dbReference type="Gene3D" id="2.170.130.10">
    <property type="entry name" value="TonB-dependent receptor, plug domain"/>
    <property type="match status" value="1"/>
</dbReference>
<evidence type="ECO:0000256" key="2">
    <source>
        <dbReference type="ARBA" id="ARBA00022448"/>
    </source>
</evidence>
<keyword evidence="2 8" id="KW-0813">Transport</keyword>
<comment type="similarity">
    <text evidence="8 9">Belongs to the TonB-dependent receptor family.</text>
</comment>
<dbReference type="GO" id="GO:0009279">
    <property type="term" value="C:cell outer membrane"/>
    <property type="evidence" value="ECO:0007669"/>
    <property type="project" value="UniProtKB-SubCell"/>
</dbReference>
<dbReference type="EMBL" id="FUZA01000003">
    <property type="protein sequence ID" value="SKB94507.1"/>
    <property type="molecule type" value="Genomic_DNA"/>
</dbReference>
<dbReference type="STRING" id="651661.SAMN05660293_03102"/>
<keyword evidence="5 9" id="KW-0798">TonB box</keyword>
<dbReference type="InterPro" id="IPR012910">
    <property type="entry name" value="Plug_dom"/>
</dbReference>
<feature type="signal peptide" evidence="10">
    <location>
        <begin position="1"/>
        <end position="21"/>
    </location>
</feature>
<protein>
    <submittedName>
        <fullName evidence="13">TonB-linked outer membrane protein, SusC/RagA family</fullName>
    </submittedName>
</protein>
<dbReference type="InterPro" id="IPR037066">
    <property type="entry name" value="Plug_dom_sf"/>
</dbReference>
<dbReference type="SUPFAM" id="SSF49464">
    <property type="entry name" value="Carboxypeptidase regulatory domain-like"/>
    <property type="match status" value="1"/>
</dbReference>
<accession>A0A1T5FEG4</accession>
<dbReference type="Pfam" id="PF13715">
    <property type="entry name" value="CarbopepD_reg_2"/>
    <property type="match status" value="1"/>
</dbReference>
<comment type="subcellular location">
    <subcellularLocation>
        <location evidence="1 8">Cell outer membrane</location>
        <topology evidence="1 8">Multi-pass membrane protein</topology>
    </subcellularLocation>
</comment>
<dbReference type="SUPFAM" id="SSF56935">
    <property type="entry name" value="Porins"/>
    <property type="match status" value="1"/>
</dbReference>
<dbReference type="AlphaFoldDB" id="A0A1T5FEG4"/>